<proteinExistence type="predicted"/>
<organism evidence="3 4">
    <name type="scientific">Candidatus Yanofskybacteria bacterium RIFCSPLOWO2_01_FULL_49_25</name>
    <dbReference type="NCBI Taxonomy" id="1802701"/>
    <lineage>
        <taxon>Bacteria</taxon>
        <taxon>Candidatus Yanofskyibacteriota</taxon>
    </lineage>
</organism>
<feature type="transmembrane region" description="Helical" evidence="1">
    <location>
        <begin position="180"/>
        <end position="197"/>
    </location>
</feature>
<dbReference type="Proteomes" id="UP000179047">
    <property type="component" value="Unassembled WGS sequence"/>
</dbReference>
<dbReference type="AlphaFoldDB" id="A0A1F8GX84"/>
<gene>
    <name evidence="3" type="ORF">A3A33_01765</name>
</gene>
<dbReference type="Pfam" id="PF02517">
    <property type="entry name" value="Rce1-like"/>
    <property type="match status" value="1"/>
</dbReference>
<dbReference type="GO" id="GO:0080120">
    <property type="term" value="P:CAAX-box protein maturation"/>
    <property type="evidence" value="ECO:0007669"/>
    <property type="project" value="UniProtKB-ARBA"/>
</dbReference>
<keyword evidence="1" id="KW-0472">Membrane</keyword>
<keyword evidence="1" id="KW-1133">Transmembrane helix</keyword>
<feature type="transmembrane region" description="Helical" evidence="1">
    <location>
        <begin position="130"/>
        <end position="148"/>
    </location>
</feature>
<evidence type="ECO:0000313" key="4">
    <source>
        <dbReference type="Proteomes" id="UP000179047"/>
    </source>
</evidence>
<feature type="transmembrane region" description="Helical" evidence="1">
    <location>
        <begin position="34"/>
        <end position="55"/>
    </location>
</feature>
<feature type="transmembrane region" description="Helical" evidence="1">
    <location>
        <begin position="154"/>
        <end position="173"/>
    </location>
</feature>
<evidence type="ECO:0000259" key="2">
    <source>
        <dbReference type="Pfam" id="PF02517"/>
    </source>
</evidence>
<comment type="caution">
    <text evidence="3">The sequence shown here is derived from an EMBL/GenBank/DDBJ whole genome shotgun (WGS) entry which is preliminary data.</text>
</comment>
<dbReference type="EMBL" id="MGKP01000001">
    <property type="protein sequence ID" value="OGN30032.1"/>
    <property type="molecule type" value="Genomic_DNA"/>
</dbReference>
<evidence type="ECO:0000313" key="3">
    <source>
        <dbReference type="EMBL" id="OGN30032.1"/>
    </source>
</evidence>
<sequence>MLQRDKSLLLVGLTLVALFNYLIVQKLQALFPSLSYTAGLLIPWLCIALVLVGIYWRTSGIIFDKNLLVRNWLRIVLYAGLILCGLLIFVFLGLTKYFQYVQYPVLFFLWIPIIEELIFRGWIYGTLEKFGLHAVLFSSILFALHHLQYSHFHLSLFVLFQIGYTFVLGLILAKIRRLSGSIYLGILLHIFINLITLKL</sequence>
<dbReference type="GO" id="GO:0004175">
    <property type="term" value="F:endopeptidase activity"/>
    <property type="evidence" value="ECO:0007669"/>
    <property type="project" value="UniProtKB-ARBA"/>
</dbReference>
<feature type="transmembrane region" description="Helical" evidence="1">
    <location>
        <begin position="100"/>
        <end position="118"/>
    </location>
</feature>
<dbReference type="STRING" id="1802701.A3A33_01765"/>
<protein>
    <recommendedName>
        <fullName evidence="2">CAAX prenyl protease 2/Lysostaphin resistance protein A-like domain-containing protein</fullName>
    </recommendedName>
</protein>
<feature type="domain" description="CAAX prenyl protease 2/Lysostaphin resistance protein A-like" evidence="2">
    <location>
        <begin position="105"/>
        <end position="195"/>
    </location>
</feature>
<keyword evidence="1" id="KW-0812">Transmembrane</keyword>
<name>A0A1F8GX84_9BACT</name>
<reference evidence="3 4" key="1">
    <citation type="journal article" date="2016" name="Nat. Commun.">
        <title>Thousands of microbial genomes shed light on interconnected biogeochemical processes in an aquifer system.</title>
        <authorList>
            <person name="Anantharaman K."/>
            <person name="Brown C.T."/>
            <person name="Hug L.A."/>
            <person name="Sharon I."/>
            <person name="Castelle C.J."/>
            <person name="Probst A.J."/>
            <person name="Thomas B.C."/>
            <person name="Singh A."/>
            <person name="Wilkins M.J."/>
            <person name="Karaoz U."/>
            <person name="Brodie E.L."/>
            <person name="Williams K.H."/>
            <person name="Hubbard S.S."/>
            <person name="Banfield J.F."/>
        </authorList>
    </citation>
    <scope>NUCLEOTIDE SEQUENCE [LARGE SCALE GENOMIC DNA]</scope>
</reference>
<dbReference type="InterPro" id="IPR003675">
    <property type="entry name" value="Rce1/LyrA-like_dom"/>
</dbReference>
<feature type="transmembrane region" description="Helical" evidence="1">
    <location>
        <begin position="75"/>
        <end position="94"/>
    </location>
</feature>
<accession>A0A1F8GX84</accession>
<evidence type="ECO:0000256" key="1">
    <source>
        <dbReference type="SAM" id="Phobius"/>
    </source>
</evidence>